<gene>
    <name evidence="1" type="ORF">B5E88_00380</name>
</gene>
<proteinExistence type="predicted"/>
<dbReference type="InterPro" id="IPR006640">
    <property type="entry name" value="SprT-like_domain"/>
</dbReference>
<dbReference type="Pfam" id="PF10263">
    <property type="entry name" value="SprT-like"/>
    <property type="match status" value="1"/>
</dbReference>
<dbReference type="RefSeq" id="WP_047341017.1">
    <property type="nucleotide sequence ID" value="NZ_JACJLG010000002.1"/>
</dbReference>
<comment type="caution">
    <text evidence="1">The sequence shown here is derived from an EMBL/GenBank/DDBJ whole genome shotgun (WGS) entry which is preliminary data.</text>
</comment>
<evidence type="ECO:0000313" key="1">
    <source>
        <dbReference type="EMBL" id="OUQ11829.1"/>
    </source>
</evidence>
<protein>
    <submittedName>
        <fullName evidence="1">SprT family protein</fullName>
    </submittedName>
</protein>
<dbReference type="Pfam" id="PF17283">
    <property type="entry name" value="Zn_ribbon_SprT"/>
    <property type="match status" value="1"/>
</dbReference>
<organism evidence="1 2">
    <name type="scientific">Enterococcus cecorum</name>
    <dbReference type="NCBI Taxonomy" id="44008"/>
    <lineage>
        <taxon>Bacteria</taxon>
        <taxon>Bacillati</taxon>
        <taxon>Bacillota</taxon>
        <taxon>Bacilli</taxon>
        <taxon>Lactobacillales</taxon>
        <taxon>Enterococcaceae</taxon>
        <taxon>Enterococcus</taxon>
    </lineage>
</organism>
<sequence length="145" mass="17245">MNNQELTHLVQQISLEFFKRPFLHCVLFNKRLKTTGGRYHLNDHHIDINPLLLNVDKAILYGVIKHELCHYHLHLEGKGYRHADQDFKKLLQAVGGLRYTPRLQQPKFHYQCIVCQQDYFRIRRLDVRKYACGKCAGRLKLAKDY</sequence>
<dbReference type="InterPro" id="IPR035240">
    <property type="entry name" value="SprT_Zn_ribbon"/>
</dbReference>
<dbReference type="Proteomes" id="UP000196074">
    <property type="component" value="Unassembled WGS sequence"/>
</dbReference>
<accession>A0A0I9WMV4</accession>
<dbReference type="NCBIfam" id="NF003339">
    <property type="entry name" value="PRK04351.1"/>
    <property type="match status" value="1"/>
</dbReference>
<evidence type="ECO:0000313" key="2">
    <source>
        <dbReference type="Proteomes" id="UP000196074"/>
    </source>
</evidence>
<dbReference type="Gene3D" id="3.30.2010.10">
    <property type="entry name" value="Metalloproteases ('zincins'), catalytic domain"/>
    <property type="match status" value="1"/>
</dbReference>
<dbReference type="SMART" id="SM00731">
    <property type="entry name" value="SprT"/>
    <property type="match status" value="1"/>
</dbReference>
<dbReference type="EMBL" id="NFLC01000001">
    <property type="protein sequence ID" value="OUQ11829.1"/>
    <property type="molecule type" value="Genomic_DNA"/>
</dbReference>
<dbReference type="GO" id="GO:0006950">
    <property type="term" value="P:response to stress"/>
    <property type="evidence" value="ECO:0007669"/>
    <property type="project" value="UniProtKB-ARBA"/>
</dbReference>
<dbReference type="AlphaFoldDB" id="A0A0I9WMV4"/>
<reference evidence="2" key="1">
    <citation type="submission" date="2017-04" db="EMBL/GenBank/DDBJ databases">
        <title>Function of individual gut microbiota members based on whole genome sequencing of pure cultures obtained from chicken caecum.</title>
        <authorList>
            <person name="Medvecky M."/>
            <person name="Cejkova D."/>
            <person name="Polansky O."/>
            <person name="Karasova D."/>
            <person name="Kubasova T."/>
            <person name="Cizek A."/>
            <person name="Rychlik I."/>
        </authorList>
    </citation>
    <scope>NUCLEOTIDE SEQUENCE [LARGE SCALE GENOMIC DNA]</scope>
    <source>
        <strain evidence="2">An144</strain>
    </source>
</reference>
<name>A0A0I9WMV4_9ENTE</name>